<dbReference type="Gene3D" id="1.50.40.10">
    <property type="entry name" value="Mitochondrial carrier domain"/>
    <property type="match status" value="1"/>
</dbReference>
<dbReference type="InterPro" id="IPR018108">
    <property type="entry name" value="MCP_transmembrane"/>
</dbReference>
<feature type="repeat" description="Solcar" evidence="8">
    <location>
        <begin position="238"/>
        <end position="331"/>
    </location>
</feature>
<accession>A0A165VL80</accession>
<dbReference type="PROSITE" id="PS50920">
    <property type="entry name" value="SOLCAR"/>
    <property type="match status" value="3"/>
</dbReference>
<dbReference type="Proteomes" id="UP000076761">
    <property type="component" value="Unassembled WGS sequence"/>
</dbReference>
<keyword evidence="7 8" id="KW-0472">Membrane</keyword>
<evidence type="ECO:0000256" key="1">
    <source>
        <dbReference type="ARBA" id="ARBA00004141"/>
    </source>
</evidence>
<evidence type="ECO:0000256" key="4">
    <source>
        <dbReference type="ARBA" id="ARBA00022692"/>
    </source>
</evidence>
<organism evidence="10 11">
    <name type="scientific">Neolentinus lepideus HHB14362 ss-1</name>
    <dbReference type="NCBI Taxonomy" id="1314782"/>
    <lineage>
        <taxon>Eukaryota</taxon>
        <taxon>Fungi</taxon>
        <taxon>Dikarya</taxon>
        <taxon>Basidiomycota</taxon>
        <taxon>Agaricomycotina</taxon>
        <taxon>Agaricomycetes</taxon>
        <taxon>Gloeophyllales</taxon>
        <taxon>Gloeophyllaceae</taxon>
        <taxon>Neolentinus</taxon>
    </lineage>
</organism>
<feature type="repeat" description="Solcar" evidence="8">
    <location>
        <begin position="131"/>
        <end position="229"/>
    </location>
</feature>
<proteinExistence type="inferred from homology"/>
<evidence type="ECO:0000256" key="9">
    <source>
        <dbReference type="RuleBase" id="RU000488"/>
    </source>
</evidence>
<evidence type="ECO:0000256" key="7">
    <source>
        <dbReference type="ARBA" id="ARBA00023136"/>
    </source>
</evidence>
<evidence type="ECO:0000256" key="5">
    <source>
        <dbReference type="ARBA" id="ARBA00022737"/>
    </source>
</evidence>
<keyword evidence="3 9" id="KW-0813">Transport</keyword>
<dbReference type="AlphaFoldDB" id="A0A165VL80"/>
<comment type="similarity">
    <text evidence="2 9">Belongs to the mitochondrial carrier (TC 2.A.29) family.</text>
</comment>
<evidence type="ECO:0000313" key="10">
    <source>
        <dbReference type="EMBL" id="KZT29837.1"/>
    </source>
</evidence>
<dbReference type="PANTHER" id="PTHR45618">
    <property type="entry name" value="MITOCHONDRIAL DICARBOXYLATE CARRIER-RELATED"/>
    <property type="match status" value="1"/>
</dbReference>
<keyword evidence="11" id="KW-1185">Reference proteome</keyword>
<dbReference type="OrthoDB" id="756301at2759"/>
<dbReference type="Pfam" id="PF00153">
    <property type="entry name" value="Mito_carr"/>
    <property type="match status" value="3"/>
</dbReference>
<gene>
    <name evidence="10" type="ORF">NEOLEDRAFT_1084697</name>
</gene>
<dbReference type="InParanoid" id="A0A165VL80"/>
<dbReference type="SUPFAM" id="SSF103506">
    <property type="entry name" value="Mitochondrial carrier"/>
    <property type="match status" value="1"/>
</dbReference>
<dbReference type="GO" id="GO:0016020">
    <property type="term" value="C:membrane"/>
    <property type="evidence" value="ECO:0007669"/>
    <property type="project" value="UniProtKB-SubCell"/>
</dbReference>
<keyword evidence="4 8" id="KW-0812">Transmembrane</keyword>
<evidence type="ECO:0000256" key="2">
    <source>
        <dbReference type="ARBA" id="ARBA00006375"/>
    </source>
</evidence>
<dbReference type="InterPro" id="IPR050391">
    <property type="entry name" value="Mito_Metabolite_Transporter"/>
</dbReference>
<dbReference type="EMBL" id="KV425553">
    <property type="protein sequence ID" value="KZT29837.1"/>
    <property type="molecule type" value="Genomic_DNA"/>
</dbReference>
<evidence type="ECO:0000256" key="8">
    <source>
        <dbReference type="PROSITE-ProRule" id="PRU00282"/>
    </source>
</evidence>
<feature type="repeat" description="Solcar" evidence="8">
    <location>
        <begin position="31"/>
        <end position="119"/>
    </location>
</feature>
<evidence type="ECO:0000256" key="6">
    <source>
        <dbReference type="ARBA" id="ARBA00022989"/>
    </source>
</evidence>
<protein>
    <submittedName>
        <fullName evidence="10">Mitochondrial carrier</fullName>
    </submittedName>
</protein>
<sequence length="337" mass="36428">MSSAAKVTTSSPEEKLVVLEASQASGSQSQSQYGLKFAAAAVSNMTASGVSNPVDVIKVRQQLRTQTPGARGNAFWTVGHQMVRSEGLKSLASGLPASMMREVVYSGLRLGTYEYFKDSIYIASSGSLPKEGLTLKVLAATIAATIGSFVANPADLAKVRMQAYYPKGMPYSNVFSCYVAVYREGATKHPSSPVWGGIRTLYRGVEATTIRGIILSTSQICSYDQVKQTLKARGIMQEGFGLHLTSSLFAGLFCSIMSNPVDVVKVRVMNDKERYKGVFDCVKAIMIHEGPLAFFKGFGMCWARAILTLPVSQLGIHTIVSFIAFERIRSLLGISPM</sequence>
<keyword evidence="5" id="KW-0677">Repeat</keyword>
<evidence type="ECO:0000256" key="3">
    <source>
        <dbReference type="ARBA" id="ARBA00022448"/>
    </source>
</evidence>
<comment type="subcellular location">
    <subcellularLocation>
        <location evidence="1">Membrane</location>
        <topology evidence="1">Multi-pass membrane protein</topology>
    </subcellularLocation>
</comment>
<keyword evidence="6" id="KW-1133">Transmembrane helix</keyword>
<dbReference type="STRING" id="1314782.A0A165VL80"/>
<name>A0A165VL80_9AGAM</name>
<reference evidence="10 11" key="1">
    <citation type="journal article" date="2016" name="Mol. Biol. Evol.">
        <title>Comparative Genomics of Early-Diverging Mushroom-Forming Fungi Provides Insights into the Origins of Lignocellulose Decay Capabilities.</title>
        <authorList>
            <person name="Nagy L.G."/>
            <person name="Riley R."/>
            <person name="Tritt A."/>
            <person name="Adam C."/>
            <person name="Daum C."/>
            <person name="Floudas D."/>
            <person name="Sun H."/>
            <person name="Yadav J.S."/>
            <person name="Pangilinan J."/>
            <person name="Larsson K.H."/>
            <person name="Matsuura K."/>
            <person name="Barry K."/>
            <person name="Labutti K."/>
            <person name="Kuo R."/>
            <person name="Ohm R.A."/>
            <person name="Bhattacharya S.S."/>
            <person name="Shirouzu T."/>
            <person name="Yoshinaga Y."/>
            <person name="Martin F.M."/>
            <person name="Grigoriev I.V."/>
            <person name="Hibbett D.S."/>
        </authorList>
    </citation>
    <scope>NUCLEOTIDE SEQUENCE [LARGE SCALE GENOMIC DNA]</scope>
    <source>
        <strain evidence="10 11">HHB14362 ss-1</strain>
    </source>
</reference>
<dbReference type="InterPro" id="IPR023395">
    <property type="entry name" value="MCP_dom_sf"/>
</dbReference>
<evidence type="ECO:0000313" key="11">
    <source>
        <dbReference type="Proteomes" id="UP000076761"/>
    </source>
</evidence>